<evidence type="ECO:0000256" key="9">
    <source>
        <dbReference type="RuleBase" id="RU004181"/>
    </source>
</evidence>
<reference evidence="11" key="2">
    <citation type="journal article" date="2021" name="PeerJ">
        <title>Extensive microbial diversity within the chicken gut microbiome revealed by metagenomics and culture.</title>
        <authorList>
            <person name="Gilroy R."/>
            <person name="Ravi A."/>
            <person name="Getino M."/>
            <person name="Pursley I."/>
            <person name="Horton D.L."/>
            <person name="Alikhan N.F."/>
            <person name="Baker D."/>
            <person name="Gharbi K."/>
            <person name="Hall N."/>
            <person name="Watson M."/>
            <person name="Adriaenssens E.M."/>
            <person name="Foster-Nyarko E."/>
            <person name="Jarju S."/>
            <person name="Secka A."/>
            <person name="Antonio M."/>
            <person name="Oren A."/>
            <person name="Chaudhuri R.R."/>
            <person name="La Ragione R."/>
            <person name="Hildebrand F."/>
            <person name="Pallen M.J."/>
        </authorList>
    </citation>
    <scope>NUCLEOTIDE SEQUENCE</scope>
    <source>
        <strain evidence="11">CHK178-757</strain>
    </source>
</reference>
<keyword evidence="6" id="KW-0378">Hydrolase</keyword>
<feature type="transmembrane region" description="Helical" evidence="10">
    <location>
        <begin position="59"/>
        <end position="79"/>
    </location>
</feature>
<reference evidence="11" key="1">
    <citation type="submission" date="2020-10" db="EMBL/GenBank/DDBJ databases">
        <authorList>
            <person name="Gilroy R."/>
        </authorList>
    </citation>
    <scope>NUCLEOTIDE SEQUENCE</scope>
    <source>
        <strain evidence="11">CHK178-757</strain>
    </source>
</reference>
<protein>
    <submittedName>
        <fullName evidence="11">Signal peptidase II</fullName>
    </submittedName>
</protein>
<keyword evidence="4 10" id="KW-0812">Transmembrane</keyword>
<keyword evidence="3" id="KW-0645">Protease</keyword>
<gene>
    <name evidence="11" type="ORF">IAB46_08985</name>
</gene>
<dbReference type="EMBL" id="DVIT01000031">
    <property type="protein sequence ID" value="HIS47669.1"/>
    <property type="molecule type" value="Genomic_DNA"/>
</dbReference>
<feature type="transmembrane region" description="Helical" evidence="10">
    <location>
        <begin position="127"/>
        <end position="149"/>
    </location>
</feature>
<accession>A0A9D1JRD6</accession>
<organism evidence="11 12">
    <name type="scientific">Candidatus Scybalocola faecigallinarum</name>
    <dbReference type="NCBI Taxonomy" id="2840941"/>
    <lineage>
        <taxon>Bacteria</taxon>
        <taxon>Bacillati</taxon>
        <taxon>Bacillota</taxon>
        <taxon>Clostridia</taxon>
        <taxon>Lachnospirales</taxon>
        <taxon>Lachnospiraceae</taxon>
        <taxon>Lachnospiraceae incertae sedis</taxon>
        <taxon>Candidatus Scybalocola (ex Gilroy et al. 2021)</taxon>
    </lineage>
</organism>
<evidence type="ECO:0000256" key="2">
    <source>
        <dbReference type="ARBA" id="ARBA00022475"/>
    </source>
</evidence>
<proteinExistence type="inferred from homology"/>
<evidence type="ECO:0000256" key="5">
    <source>
        <dbReference type="ARBA" id="ARBA00022750"/>
    </source>
</evidence>
<evidence type="ECO:0000256" key="10">
    <source>
        <dbReference type="SAM" id="Phobius"/>
    </source>
</evidence>
<dbReference type="PANTHER" id="PTHR33695">
    <property type="entry name" value="LIPOPROTEIN SIGNAL PEPTIDASE"/>
    <property type="match status" value="1"/>
</dbReference>
<evidence type="ECO:0000256" key="4">
    <source>
        <dbReference type="ARBA" id="ARBA00022692"/>
    </source>
</evidence>
<sequence>MIWILLAAGIAAGDLWIKKWIREHKELNSRQPVAGGKIIITKYYNTGAMLGFLKDKAKFLSGATLLALGIIIGLLLSVLGRRGNYVMKLGLSLLLGGAASNAFERAAYGKVTDYFRISIGSKKLEKIIFNIGDFCIFAGSALAAVGSLLKK</sequence>
<keyword evidence="7 10" id="KW-1133">Transmembrane helix</keyword>
<keyword evidence="5" id="KW-0064">Aspartyl protease</keyword>
<comment type="caution">
    <text evidence="11">The sequence shown here is derived from an EMBL/GenBank/DDBJ whole genome shotgun (WGS) entry which is preliminary data.</text>
</comment>
<keyword evidence="8 10" id="KW-0472">Membrane</keyword>
<dbReference type="Pfam" id="PF01252">
    <property type="entry name" value="Peptidase_A8"/>
    <property type="match status" value="1"/>
</dbReference>
<evidence type="ECO:0000256" key="8">
    <source>
        <dbReference type="ARBA" id="ARBA00023136"/>
    </source>
</evidence>
<dbReference type="Proteomes" id="UP000823927">
    <property type="component" value="Unassembled WGS sequence"/>
</dbReference>
<dbReference type="GO" id="GO:0004190">
    <property type="term" value="F:aspartic-type endopeptidase activity"/>
    <property type="evidence" value="ECO:0007669"/>
    <property type="project" value="UniProtKB-KW"/>
</dbReference>
<dbReference type="GO" id="GO:0006508">
    <property type="term" value="P:proteolysis"/>
    <property type="evidence" value="ECO:0007669"/>
    <property type="project" value="UniProtKB-KW"/>
</dbReference>
<evidence type="ECO:0000313" key="11">
    <source>
        <dbReference type="EMBL" id="HIS47669.1"/>
    </source>
</evidence>
<dbReference type="PANTHER" id="PTHR33695:SF1">
    <property type="entry name" value="LIPOPROTEIN SIGNAL PEPTIDASE"/>
    <property type="match status" value="1"/>
</dbReference>
<name>A0A9D1JRD6_9FIRM</name>
<feature type="transmembrane region" description="Helical" evidence="10">
    <location>
        <begin position="85"/>
        <end position="106"/>
    </location>
</feature>
<dbReference type="PRINTS" id="PR00781">
    <property type="entry name" value="LIPOSIGPTASE"/>
</dbReference>
<evidence type="ECO:0000256" key="6">
    <source>
        <dbReference type="ARBA" id="ARBA00022801"/>
    </source>
</evidence>
<keyword evidence="2" id="KW-1003">Cell membrane</keyword>
<evidence type="ECO:0000256" key="7">
    <source>
        <dbReference type="ARBA" id="ARBA00022989"/>
    </source>
</evidence>
<dbReference type="InterPro" id="IPR001872">
    <property type="entry name" value="Peptidase_A8"/>
</dbReference>
<evidence type="ECO:0000256" key="1">
    <source>
        <dbReference type="ARBA" id="ARBA00006139"/>
    </source>
</evidence>
<evidence type="ECO:0000256" key="3">
    <source>
        <dbReference type="ARBA" id="ARBA00022670"/>
    </source>
</evidence>
<evidence type="ECO:0000313" key="12">
    <source>
        <dbReference type="Proteomes" id="UP000823927"/>
    </source>
</evidence>
<dbReference type="GO" id="GO:0016020">
    <property type="term" value="C:membrane"/>
    <property type="evidence" value="ECO:0007669"/>
    <property type="project" value="InterPro"/>
</dbReference>
<dbReference type="AlphaFoldDB" id="A0A9D1JRD6"/>
<comment type="similarity">
    <text evidence="1 9">Belongs to the peptidase A8 family.</text>
</comment>